<reference evidence="1 2" key="1">
    <citation type="journal article" date="2019" name="Sci. Rep.">
        <title>Orb-weaving spider Araneus ventricosus genome elucidates the spidroin gene catalogue.</title>
        <authorList>
            <person name="Kono N."/>
            <person name="Nakamura H."/>
            <person name="Ohtoshi R."/>
            <person name="Moran D.A.P."/>
            <person name="Shinohara A."/>
            <person name="Yoshida Y."/>
            <person name="Fujiwara M."/>
            <person name="Mori M."/>
            <person name="Tomita M."/>
            <person name="Arakawa K."/>
        </authorList>
    </citation>
    <scope>NUCLEOTIDE SEQUENCE [LARGE SCALE GENOMIC DNA]</scope>
</reference>
<dbReference type="EMBL" id="BGPR01007049">
    <property type="protein sequence ID" value="GBN23862.1"/>
    <property type="molecule type" value="Genomic_DNA"/>
</dbReference>
<dbReference type="AlphaFoldDB" id="A0A4Y2MB90"/>
<name>A0A4Y2MB90_ARAVE</name>
<accession>A0A4Y2MB90</accession>
<organism evidence="1 2">
    <name type="scientific">Araneus ventricosus</name>
    <name type="common">Orbweaver spider</name>
    <name type="synonym">Epeira ventricosa</name>
    <dbReference type="NCBI Taxonomy" id="182803"/>
    <lineage>
        <taxon>Eukaryota</taxon>
        <taxon>Metazoa</taxon>
        <taxon>Ecdysozoa</taxon>
        <taxon>Arthropoda</taxon>
        <taxon>Chelicerata</taxon>
        <taxon>Arachnida</taxon>
        <taxon>Araneae</taxon>
        <taxon>Araneomorphae</taxon>
        <taxon>Entelegynae</taxon>
        <taxon>Araneoidea</taxon>
        <taxon>Araneidae</taxon>
        <taxon>Araneus</taxon>
    </lineage>
</organism>
<sequence>MRNNIITNDVKVELFQMILCSKYPPVNNMHLLVLKSHVHVPEGLYKSILYLSHFLHHTEVIKRYCPVRNPLVLHPIACKANSLKALCLDIIIMHLMSDQWPETTTLDDLLPGKGYK</sequence>
<keyword evidence="2" id="KW-1185">Reference proteome</keyword>
<evidence type="ECO:0000313" key="2">
    <source>
        <dbReference type="Proteomes" id="UP000499080"/>
    </source>
</evidence>
<comment type="caution">
    <text evidence="1">The sequence shown here is derived from an EMBL/GenBank/DDBJ whole genome shotgun (WGS) entry which is preliminary data.</text>
</comment>
<gene>
    <name evidence="1" type="ORF">AVEN_173508_1</name>
</gene>
<evidence type="ECO:0000313" key="1">
    <source>
        <dbReference type="EMBL" id="GBN23862.1"/>
    </source>
</evidence>
<dbReference type="Proteomes" id="UP000499080">
    <property type="component" value="Unassembled WGS sequence"/>
</dbReference>
<protein>
    <submittedName>
        <fullName evidence="1">Uncharacterized protein</fullName>
    </submittedName>
</protein>
<proteinExistence type="predicted"/>